<dbReference type="PANTHER" id="PTHR11715:SF3">
    <property type="entry name" value="GLYCINE CLEAVAGE SYSTEM H PROTEIN-RELATED"/>
    <property type="match status" value="1"/>
</dbReference>
<dbReference type="HAMAP" id="MF_00272">
    <property type="entry name" value="GcvH"/>
    <property type="match status" value="1"/>
</dbReference>
<feature type="domain" description="Lipoyl-binding" evidence="4">
    <location>
        <begin position="25"/>
        <end position="108"/>
    </location>
</feature>
<dbReference type="EMBL" id="JAQNDK010000004">
    <property type="protein sequence ID" value="MDC0683561.1"/>
    <property type="molecule type" value="Genomic_DNA"/>
</dbReference>
<dbReference type="NCBIfam" id="TIGR00527">
    <property type="entry name" value="gcvH"/>
    <property type="match status" value="1"/>
</dbReference>
<dbReference type="InterPro" id="IPR000089">
    <property type="entry name" value="Biotin_lipoyl"/>
</dbReference>
<comment type="function">
    <text evidence="3">The glycine cleavage system catalyzes the degradation of glycine. The H protein shuttles the methylamine group of glycine from the P protein to the T protein.</text>
</comment>
<feature type="modified residue" description="N6-lipoyllysine" evidence="3">
    <location>
        <position position="67"/>
    </location>
</feature>
<dbReference type="SUPFAM" id="SSF51230">
    <property type="entry name" value="Single hybrid motif"/>
    <property type="match status" value="1"/>
</dbReference>
<organism evidence="5 6">
    <name type="scientific">Sorangium atrum</name>
    <dbReference type="NCBI Taxonomy" id="2995308"/>
    <lineage>
        <taxon>Bacteria</taxon>
        <taxon>Pseudomonadati</taxon>
        <taxon>Myxococcota</taxon>
        <taxon>Polyangia</taxon>
        <taxon>Polyangiales</taxon>
        <taxon>Polyangiaceae</taxon>
        <taxon>Sorangium</taxon>
    </lineage>
</organism>
<accession>A0ABT5CAV2</accession>
<evidence type="ECO:0000256" key="3">
    <source>
        <dbReference type="HAMAP-Rule" id="MF_00272"/>
    </source>
</evidence>
<dbReference type="Pfam" id="PF01597">
    <property type="entry name" value="GCV_H"/>
    <property type="match status" value="1"/>
</dbReference>
<evidence type="ECO:0000313" key="6">
    <source>
        <dbReference type="Proteomes" id="UP001217485"/>
    </source>
</evidence>
<protein>
    <recommendedName>
        <fullName evidence="3">Glycine cleavage system H protein</fullName>
    </recommendedName>
</protein>
<dbReference type="PROSITE" id="PS50968">
    <property type="entry name" value="BIOTINYL_LIPOYL"/>
    <property type="match status" value="1"/>
</dbReference>
<keyword evidence="2 3" id="KW-0450">Lipoyl</keyword>
<comment type="cofactor">
    <cofactor evidence="3">
        <name>(R)-lipoate</name>
        <dbReference type="ChEBI" id="CHEBI:83088"/>
    </cofactor>
    <text evidence="3">Binds 1 lipoyl cofactor covalently.</text>
</comment>
<reference evidence="5 6" key="1">
    <citation type="submission" date="2023-01" db="EMBL/GenBank/DDBJ databases">
        <title>Minimal conservation of predation-associated metabolite biosynthetic gene clusters underscores biosynthetic potential of Myxococcota including descriptions for ten novel species: Archangium lansinium sp. nov., Myxococcus landrumus sp. nov., Nannocystis bai.</title>
        <authorList>
            <person name="Ahearne A."/>
            <person name="Stevens C."/>
            <person name="Dowd S."/>
        </authorList>
    </citation>
    <scope>NUCLEOTIDE SEQUENCE [LARGE SCALE GENOMIC DNA]</scope>
    <source>
        <strain evidence="5 6">WIWO2</strain>
    </source>
</reference>
<dbReference type="InterPro" id="IPR002930">
    <property type="entry name" value="GCV_H"/>
</dbReference>
<comment type="similarity">
    <text evidence="1 3">Belongs to the GcvH family.</text>
</comment>
<keyword evidence="6" id="KW-1185">Reference proteome</keyword>
<evidence type="ECO:0000313" key="5">
    <source>
        <dbReference type="EMBL" id="MDC0683561.1"/>
    </source>
</evidence>
<gene>
    <name evidence="3 5" type="primary">gcvH</name>
    <name evidence="5" type="ORF">POL72_37880</name>
</gene>
<evidence type="ECO:0000256" key="1">
    <source>
        <dbReference type="ARBA" id="ARBA00009249"/>
    </source>
</evidence>
<comment type="subunit">
    <text evidence="3">The glycine cleavage system is composed of four proteins: P, T, L and H.</text>
</comment>
<dbReference type="Gene3D" id="2.40.50.100">
    <property type="match status" value="1"/>
</dbReference>
<proteinExistence type="inferred from homology"/>
<dbReference type="InterPro" id="IPR011053">
    <property type="entry name" value="Single_hybrid_motif"/>
</dbReference>
<name>A0ABT5CAV2_9BACT</name>
<evidence type="ECO:0000259" key="4">
    <source>
        <dbReference type="PROSITE" id="PS50968"/>
    </source>
</evidence>
<sequence length="133" mass="14578">MASDNVRTDRRYTKDHEWAKQENDHIVIGITAFAVEQLGDITLVNLDVKPGDTITAGTAFGTIESVKTLSDLFAPVSGKVQRVNGDLENRPELVNDDCYGKAWMIEVVPSDEGELGTLMDPDAYSELLKTAAH</sequence>
<dbReference type="NCBIfam" id="NF002270">
    <property type="entry name" value="PRK01202.1"/>
    <property type="match status" value="1"/>
</dbReference>
<evidence type="ECO:0000256" key="2">
    <source>
        <dbReference type="ARBA" id="ARBA00022823"/>
    </source>
</evidence>
<dbReference type="CDD" id="cd06848">
    <property type="entry name" value="GCS_H"/>
    <property type="match status" value="1"/>
</dbReference>
<dbReference type="InterPro" id="IPR017453">
    <property type="entry name" value="GCV_H_sub"/>
</dbReference>
<comment type="caution">
    <text evidence="5">The sequence shown here is derived from an EMBL/GenBank/DDBJ whole genome shotgun (WGS) entry which is preliminary data.</text>
</comment>
<dbReference type="InterPro" id="IPR033753">
    <property type="entry name" value="GCV_H/Fam206"/>
</dbReference>
<dbReference type="RefSeq" id="WP_272101696.1">
    <property type="nucleotide sequence ID" value="NZ_JAQNDK010000004.1"/>
</dbReference>
<dbReference type="Proteomes" id="UP001217485">
    <property type="component" value="Unassembled WGS sequence"/>
</dbReference>
<dbReference type="PANTHER" id="PTHR11715">
    <property type="entry name" value="GLYCINE CLEAVAGE SYSTEM H PROTEIN"/>
    <property type="match status" value="1"/>
</dbReference>